<feature type="non-terminal residue" evidence="1">
    <location>
        <position position="282"/>
    </location>
</feature>
<evidence type="ECO:0000313" key="1">
    <source>
        <dbReference type="EMBL" id="KAF2891326.1"/>
    </source>
</evidence>
<dbReference type="OrthoDB" id="8016451at2759"/>
<gene>
    <name evidence="1" type="ORF">ILUMI_14847</name>
</gene>
<name>A0A8K0CU68_IGNLU</name>
<comment type="caution">
    <text evidence="1">The sequence shown here is derived from an EMBL/GenBank/DDBJ whole genome shotgun (WGS) entry which is preliminary data.</text>
</comment>
<dbReference type="EMBL" id="VTPC01034265">
    <property type="protein sequence ID" value="KAF2891326.1"/>
    <property type="molecule type" value="Genomic_DNA"/>
</dbReference>
<keyword evidence="2" id="KW-1185">Reference proteome</keyword>
<organism evidence="1 2">
    <name type="scientific">Ignelater luminosus</name>
    <name type="common">Cucubano</name>
    <name type="synonym">Pyrophorus luminosus</name>
    <dbReference type="NCBI Taxonomy" id="2038154"/>
    <lineage>
        <taxon>Eukaryota</taxon>
        <taxon>Metazoa</taxon>
        <taxon>Ecdysozoa</taxon>
        <taxon>Arthropoda</taxon>
        <taxon>Hexapoda</taxon>
        <taxon>Insecta</taxon>
        <taxon>Pterygota</taxon>
        <taxon>Neoptera</taxon>
        <taxon>Endopterygota</taxon>
        <taxon>Coleoptera</taxon>
        <taxon>Polyphaga</taxon>
        <taxon>Elateriformia</taxon>
        <taxon>Elateroidea</taxon>
        <taxon>Elateridae</taxon>
        <taxon>Agrypninae</taxon>
        <taxon>Pyrophorini</taxon>
        <taxon>Ignelater</taxon>
    </lineage>
</organism>
<proteinExistence type="predicted"/>
<dbReference type="AlphaFoldDB" id="A0A8K0CU68"/>
<reference evidence="1" key="1">
    <citation type="submission" date="2019-08" db="EMBL/GenBank/DDBJ databases">
        <title>The genome of the North American firefly Photinus pyralis.</title>
        <authorList>
            <consortium name="Photinus pyralis genome working group"/>
            <person name="Fallon T.R."/>
            <person name="Sander Lower S.E."/>
            <person name="Weng J.-K."/>
        </authorList>
    </citation>
    <scope>NUCLEOTIDE SEQUENCE</scope>
    <source>
        <strain evidence="1">TRF0915ILg1</strain>
        <tissue evidence="1">Whole body</tissue>
    </source>
</reference>
<accession>A0A8K0CU68</accession>
<protein>
    <submittedName>
        <fullName evidence="1">Uncharacterized protein</fullName>
    </submittedName>
</protein>
<sequence length="282" mass="33200">ISQHIRLTHQEYVESWLNTQENQVEKSKSLHPLNNVTEEGNKCNVREAYSNSTEDFDIERNVIIHENFCDGDSVEDKTTILKKVAVLILKVKFWSRTEIIMTEILVIQQERDKISKPQVAVTVTNSRKRTTWDKPKDCTIVEKDIRGNHSRHQTVKEPVKDSVRQHINSFQQIVLHYLRVQTTREFVDGPMFHIYETYKSRNHKEKEGQEPYNRHIKNKAKSREEKEKNVVLSKENNNVIVANFDLQAVLPTPCRDISTFFYKCRLNCFNFTVFEITSKNGY</sequence>
<dbReference type="Proteomes" id="UP000801492">
    <property type="component" value="Unassembled WGS sequence"/>
</dbReference>
<evidence type="ECO:0000313" key="2">
    <source>
        <dbReference type="Proteomes" id="UP000801492"/>
    </source>
</evidence>